<evidence type="ECO:0000313" key="8">
    <source>
        <dbReference type="EMBL" id="NYG33616.1"/>
    </source>
</evidence>
<dbReference type="GO" id="GO:0042970">
    <property type="term" value="F:homoserine transmembrane transporter activity"/>
    <property type="evidence" value="ECO:0007669"/>
    <property type="project" value="TreeGrafter"/>
</dbReference>
<evidence type="ECO:0000256" key="5">
    <source>
        <dbReference type="ARBA" id="ARBA00022989"/>
    </source>
</evidence>
<protein>
    <submittedName>
        <fullName evidence="8">Homoserine/homoserine lactone efflux protein</fullName>
    </submittedName>
</protein>
<name>A0A7Y9QZD7_9BURK</name>
<accession>A0A7Y9QZD7</accession>
<dbReference type="Proteomes" id="UP000518288">
    <property type="component" value="Unassembled WGS sequence"/>
</dbReference>
<comment type="similarity">
    <text evidence="2">Belongs to the Rht family.</text>
</comment>
<feature type="transmembrane region" description="Helical" evidence="7">
    <location>
        <begin position="70"/>
        <end position="88"/>
    </location>
</feature>
<evidence type="ECO:0000256" key="4">
    <source>
        <dbReference type="ARBA" id="ARBA00022692"/>
    </source>
</evidence>
<keyword evidence="6 7" id="KW-0472">Membrane</keyword>
<reference evidence="8 9" key="1">
    <citation type="submission" date="2020-07" db="EMBL/GenBank/DDBJ databases">
        <title>Genomic Encyclopedia of Archaeal and Bacterial Type Strains, Phase II (KMG-II): from individual species to whole genera.</title>
        <authorList>
            <person name="Goeker M."/>
        </authorList>
    </citation>
    <scope>NUCLEOTIDE SEQUENCE [LARGE SCALE GENOMIC DNA]</scope>
    <source>
        <strain evidence="8 9">DSM 21226</strain>
    </source>
</reference>
<organism evidence="8 9">
    <name type="scientific">Sphaerotilus montanus</name>
    <dbReference type="NCBI Taxonomy" id="522889"/>
    <lineage>
        <taxon>Bacteria</taxon>
        <taxon>Pseudomonadati</taxon>
        <taxon>Pseudomonadota</taxon>
        <taxon>Betaproteobacteria</taxon>
        <taxon>Burkholderiales</taxon>
        <taxon>Sphaerotilaceae</taxon>
        <taxon>Sphaerotilus</taxon>
    </lineage>
</organism>
<evidence type="ECO:0000256" key="1">
    <source>
        <dbReference type="ARBA" id="ARBA00004651"/>
    </source>
</evidence>
<dbReference type="PIRSF" id="PIRSF006324">
    <property type="entry name" value="LeuE"/>
    <property type="match status" value="1"/>
</dbReference>
<sequence>MEFNTWLTFLAAAVAISLSPGPGAIAAMGVGLNHGFRRGQVIAFGLLMGVWTQTLVVGFGLGMLLSTSEVAFSVVKWVGAAYLVWLGIQQWRAPVRPLVAPAGEASPDAHRHLARTLFLRGWMVNALNPKGTVFLIAVLPQFIDAARPLLAQYLAIGATFGVVECLVMSGYVALASRVLGMLRQPHHLRWMNRTFGGLFVVAGAVLGLFRRA</sequence>
<dbReference type="Pfam" id="PF01810">
    <property type="entry name" value="LysE"/>
    <property type="match status" value="1"/>
</dbReference>
<evidence type="ECO:0000256" key="2">
    <source>
        <dbReference type="ARBA" id="ARBA00007928"/>
    </source>
</evidence>
<proteinExistence type="inferred from homology"/>
<dbReference type="InterPro" id="IPR001123">
    <property type="entry name" value="LeuE-type"/>
</dbReference>
<feature type="transmembrane region" description="Helical" evidence="7">
    <location>
        <begin position="190"/>
        <end position="209"/>
    </location>
</feature>
<dbReference type="PANTHER" id="PTHR30086:SF14">
    <property type="entry name" value="HOMOSERINE_HOMOSERINE LACTONE EFFLUX PROTEIN"/>
    <property type="match status" value="1"/>
</dbReference>
<keyword evidence="3" id="KW-1003">Cell membrane</keyword>
<keyword evidence="9" id="KW-1185">Reference proteome</keyword>
<evidence type="ECO:0000256" key="3">
    <source>
        <dbReference type="ARBA" id="ARBA00022475"/>
    </source>
</evidence>
<gene>
    <name evidence="8" type="ORF">BDD16_002602</name>
</gene>
<comment type="subcellular location">
    <subcellularLocation>
        <location evidence="1">Cell membrane</location>
        <topology evidence="1">Multi-pass membrane protein</topology>
    </subcellularLocation>
</comment>
<dbReference type="PANTHER" id="PTHR30086">
    <property type="entry name" value="ARGININE EXPORTER PROTEIN ARGO"/>
    <property type="match status" value="1"/>
</dbReference>
<keyword evidence="5 7" id="KW-1133">Transmembrane helix</keyword>
<dbReference type="RefSeq" id="WP_179634359.1">
    <property type="nucleotide sequence ID" value="NZ_JACCFH010000001.1"/>
</dbReference>
<comment type="caution">
    <text evidence="8">The sequence shown here is derived from an EMBL/GenBank/DDBJ whole genome shotgun (WGS) entry which is preliminary data.</text>
</comment>
<dbReference type="EMBL" id="JACCFH010000001">
    <property type="protein sequence ID" value="NYG33616.1"/>
    <property type="molecule type" value="Genomic_DNA"/>
</dbReference>
<dbReference type="AlphaFoldDB" id="A0A7Y9QZD7"/>
<evidence type="ECO:0000256" key="7">
    <source>
        <dbReference type="SAM" id="Phobius"/>
    </source>
</evidence>
<dbReference type="GO" id="GO:0005886">
    <property type="term" value="C:plasma membrane"/>
    <property type="evidence" value="ECO:0007669"/>
    <property type="project" value="UniProtKB-SubCell"/>
</dbReference>
<evidence type="ECO:0000256" key="6">
    <source>
        <dbReference type="ARBA" id="ARBA00023136"/>
    </source>
</evidence>
<keyword evidence="4 7" id="KW-0812">Transmembrane</keyword>
<feature type="transmembrane region" description="Helical" evidence="7">
    <location>
        <begin position="153"/>
        <end position="178"/>
    </location>
</feature>
<feature type="transmembrane region" description="Helical" evidence="7">
    <location>
        <begin position="42"/>
        <end position="63"/>
    </location>
</feature>
<evidence type="ECO:0000313" key="9">
    <source>
        <dbReference type="Proteomes" id="UP000518288"/>
    </source>
</evidence>